<protein>
    <submittedName>
        <fullName evidence="3">C39 family peptidase</fullName>
    </submittedName>
</protein>
<evidence type="ECO:0000259" key="2">
    <source>
        <dbReference type="Pfam" id="PF13529"/>
    </source>
</evidence>
<reference evidence="3" key="1">
    <citation type="submission" date="2021-04" db="EMBL/GenBank/DDBJ databases">
        <title>Luteolibacter sp. 32A isolated from the skin of an Anderson's salamander (Ambystoma andersonii).</title>
        <authorList>
            <person name="Spergser J."/>
            <person name="Busse H.-J."/>
        </authorList>
    </citation>
    <scope>NUCLEOTIDE SEQUENCE</scope>
    <source>
        <strain evidence="3">32A</strain>
    </source>
</reference>
<dbReference type="Pfam" id="PF13529">
    <property type="entry name" value="Peptidase_C39_2"/>
    <property type="match status" value="1"/>
</dbReference>
<dbReference type="GO" id="GO:0006508">
    <property type="term" value="P:proteolysis"/>
    <property type="evidence" value="ECO:0007669"/>
    <property type="project" value="InterPro"/>
</dbReference>
<gene>
    <name evidence="3" type="ORF">KBB96_14945</name>
</gene>
<dbReference type="RefSeq" id="WP_211630252.1">
    <property type="nucleotide sequence ID" value="NZ_CP073100.1"/>
</dbReference>
<organism evidence="3 4">
    <name type="scientific">Luteolibacter ambystomatis</name>
    <dbReference type="NCBI Taxonomy" id="2824561"/>
    <lineage>
        <taxon>Bacteria</taxon>
        <taxon>Pseudomonadati</taxon>
        <taxon>Verrucomicrobiota</taxon>
        <taxon>Verrucomicrobiia</taxon>
        <taxon>Verrucomicrobiales</taxon>
        <taxon>Verrucomicrobiaceae</taxon>
        <taxon>Luteolibacter</taxon>
    </lineage>
</organism>
<name>A0A975IY96_9BACT</name>
<feature type="signal peptide" evidence="1">
    <location>
        <begin position="1"/>
        <end position="20"/>
    </location>
</feature>
<dbReference type="AlphaFoldDB" id="A0A975IY96"/>
<dbReference type="Proteomes" id="UP000676169">
    <property type="component" value="Chromosome"/>
</dbReference>
<dbReference type="GO" id="GO:0008233">
    <property type="term" value="F:peptidase activity"/>
    <property type="evidence" value="ECO:0007669"/>
    <property type="project" value="InterPro"/>
</dbReference>
<proteinExistence type="predicted"/>
<evidence type="ECO:0000256" key="1">
    <source>
        <dbReference type="SAM" id="SignalP"/>
    </source>
</evidence>
<feature type="chain" id="PRO_5036800494" evidence="1">
    <location>
        <begin position="21"/>
        <end position="418"/>
    </location>
</feature>
<dbReference type="GO" id="GO:0005524">
    <property type="term" value="F:ATP binding"/>
    <property type="evidence" value="ECO:0007669"/>
    <property type="project" value="InterPro"/>
</dbReference>
<dbReference type="KEGG" id="lamb:KBB96_14945"/>
<dbReference type="Gene3D" id="3.90.70.10">
    <property type="entry name" value="Cysteine proteinases"/>
    <property type="match status" value="1"/>
</dbReference>
<keyword evidence="4" id="KW-1185">Reference proteome</keyword>
<feature type="domain" description="Peptidase C39-like" evidence="2">
    <location>
        <begin position="207"/>
        <end position="390"/>
    </location>
</feature>
<dbReference type="EMBL" id="CP073100">
    <property type="protein sequence ID" value="QUE50161.1"/>
    <property type="molecule type" value="Genomic_DNA"/>
</dbReference>
<keyword evidence="1" id="KW-0732">Signal</keyword>
<evidence type="ECO:0000313" key="4">
    <source>
        <dbReference type="Proteomes" id="UP000676169"/>
    </source>
</evidence>
<sequence length="418" mass="46104">MKTQASLALAFALLAIPIHAEPAAPPAIDGTLTDGTLFAKPIKDLMPSTGGFAWLSDKKDGLRANANRWTLFGEKTGEIVIRGDDTKTTSVSVSLYNRGDDGEISVKDLEGRFEDWKKRISTGLGNPGEVYAQRSAVNLKGWMWKKDKSAWLLESSVSRGDGAPQAEFLRLRLASLDTASAKAQVVKRASLTDHIVKKDTGDVYIDGVPMVDQGQKGYCAVATAERVARYYGLEVDQHEMAQVAKTGENGTSMAEMEEALKRITGRLHISTTKRFDYDAKQYEEDVRDYNIAAKREGAAKFEPNPNVLDVSSLQQNVKPEVFLAAKVKQSGYKRFLARIQEAVDKGIPVSWSLQLGMFKEAGLPQTHGGHMRLIIGYNTKTQEIIYSDSWGAGHEMKRMPAGQAWCMTMALYTMAPTW</sequence>
<dbReference type="InterPro" id="IPR039564">
    <property type="entry name" value="Peptidase_C39-like"/>
</dbReference>
<dbReference type="GO" id="GO:0016020">
    <property type="term" value="C:membrane"/>
    <property type="evidence" value="ECO:0007669"/>
    <property type="project" value="InterPro"/>
</dbReference>
<evidence type="ECO:0000313" key="3">
    <source>
        <dbReference type="EMBL" id="QUE50161.1"/>
    </source>
</evidence>
<accession>A0A975IY96</accession>